<name>A0AAW0FV18_9APHY</name>
<organism evidence="2 3">
    <name type="scientific">Cerrena zonata</name>
    <dbReference type="NCBI Taxonomy" id="2478898"/>
    <lineage>
        <taxon>Eukaryota</taxon>
        <taxon>Fungi</taxon>
        <taxon>Dikarya</taxon>
        <taxon>Basidiomycota</taxon>
        <taxon>Agaricomycotina</taxon>
        <taxon>Agaricomycetes</taxon>
        <taxon>Polyporales</taxon>
        <taxon>Cerrenaceae</taxon>
        <taxon>Cerrena</taxon>
    </lineage>
</organism>
<sequence>MEHPDTHRWSELIPPHTALTFAAIWDPSEGMVTFSGGSLLESDIADSDPCKHISPKEAYDSQSQILTIDRLAFAMGAGERPGRPVGIIELRDLISEDSASVYSGETHTETTTNRKQAQFLTVGRRLLSALDGRIFRSNDRREDRTSTPPPTANNDIDEGFFEDACMTATARSFGSMPVLVNLNLKSKFSVSSTSTTNYVHVFPPSIFDDQESTVAGPSTQSPQLPRTPPPPPRPSTPHPLRAMLNLQDSDSEVWSALPYPHSYHYPSPAGTDTSRSSSSSPTWGRRTRKLHRRKIPLSIVPADPLEVLAREEYNHVVTPTSSPSSYRHRHGVLPFARLGGLGLKRQKSLKKIKELVCLMTARCPHLPGRNEGGAYAAYHLDGPFREVKEDKGWCWILKTGSVLDL</sequence>
<comment type="caution">
    <text evidence="2">The sequence shown here is derived from an EMBL/GenBank/DDBJ whole genome shotgun (WGS) entry which is preliminary data.</text>
</comment>
<proteinExistence type="predicted"/>
<feature type="region of interest" description="Disordered" evidence="1">
    <location>
        <begin position="265"/>
        <end position="288"/>
    </location>
</feature>
<protein>
    <submittedName>
        <fullName evidence="2">Uncharacterized protein</fullName>
    </submittedName>
</protein>
<feature type="region of interest" description="Disordered" evidence="1">
    <location>
        <begin position="209"/>
        <end position="241"/>
    </location>
</feature>
<gene>
    <name evidence="2" type="ORF">QCA50_011949</name>
</gene>
<feature type="region of interest" description="Disordered" evidence="1">
    <location>
        <begin position="137"/>
        <end position="157"/>
    </location>
</feature>
<reference evidence="2 3" key="1">
    <citation type="submission" date="2022-09" db="EMBL/GenBank/DDBJ databases">
        <authorList>
            <person name="Palmer J.M."/>
        </authorList>
    </citation>
    <scope>NUCLEOTIDE SEQUENCE [LARGE SCALE GENOMIC DNA]</scope>
    <source>
        <strain evidence="2 3">DSM 7382</strain>
    </source>
</reference>
<dbReference type="EMBL" id="JASBNA010000022">
    <property type="protein sequence ID" value="KAK7685110.1"/>
    <property type="molecule type" value="Genomic_DNA"/>
</dbReference>
<accession>A0AAW0FV18</accession>
<dbReference type="Proteomes" id="UP001385951">
    <property type="component" value="Unassembled WGS sequence"/>
</dbReference>
<evidence type="ECO:0000256" key="1">
    <source>
        <dbReference type="SAM" id="MobiDB-lite"/>
    </source>
</evidence>
<evidence type="ECO:0000313" key="3">
    <source>
        <dbReference type="Proteomes" id="UP001385951"/>
    </source>
</evidence>
<dbReference type="AlphaFoldDB" id="A0AAW0FV18"/>
<keyword evidence="3" id="KW-1185">Reference proteome</keyword>
<feature type="compositionally biased region" description="Pro residues" evidence="1">
    <location>
        <begin position="225"/>
        <end position="237"/>
    </location>
</feature>
<evidence type="ECO:0000313" key="2">
    <source>
        <dbReference type="EMBL" id="KAK7685110.1"/>
    </source>
</evidence>
<feature type="compositionally biased region" description="Low complexity" evidence="1">
    <location>
        <begin position="265"/>
        <end position="284"/>
    </location>
</feature>